<keyword evidence="2" id="KW-0378">Hydrolase</keyword>
<accession>A0A8S5NIL6</accession>
<evidence type="ECO:0000256" key="1">
    <source>
        <dbReference type="SAM" id="MobiDB-lite"/>
    </source>
</evidence>
<dbReference type="Pfam" id="PF06356">
    <property type="entry name" value="DUF1064"/>
    <property type="match status" value="1"/>
</dbReference>
<protein>
    <submittedName>
        <fullName evidence="2">Endonuclease</fullName>
    </submittedName>
</protein>
<name>A0A8S5NIL6_9CAUD</name>
<feature type="compositionally biased region" description="Basic and acidic residues" evidence="1">
    <location>
        <begin position="118"/>
        <end position="131"/>
    </location>
</feature>
<sequence>MRGRLRLLLEHHRRHDLHADRRGTDRERGNRAAEMQILRLLIPKNAAVRRTAVPLVPEVAKHRPGHRFLQLCRKTRRSRRMSGLRFESMADMPPRMRELYAKQRLPEAQQQQKRQAKYKNEPEKRAGVRFDSKKEARRYDELLTMLQAGLISDLRLQPQFTLQESYCTETGERVRAVRYTADFSYRAGGKLIVEDVKSTATRTKEYLRNKKFMRSKFGIDIQEV</sequence>
<organism evidence="2">
    <name type="scientific">Siphoviridae sp. cttpk5</name>
    <dbReference type="NCBI Taxonomy" id="2826496"/>
    <lineage>
        <taxon>Viruses</taxon>
        <taxon>Duplodnaviria</taxon>
        <taxon>Heunggongvirae</taxon>
        <taxon>Uroviricota</taxon>
        <taxon>Caudoviricetes</taxon>
    </lineage>
</organism>
<evidence type="ECO:0000313" key="2">
    <source>
        <dbReference type="EMBL" id="DAD94146.1"/>
    </source>
</evidence>
<proteinExistence type="predicted"/>
<keyword evidence="2" id="KW-0255">Endonuclease</keyword>
<dbReference type="InterPro" id="IPR009414">
    <property type="entry name" value="DUF1064"/>
</dbReference>
<keyword evidence="2" id="KW-0540">Nuclease</keyword>
<dbReference type="EMBL" id="BK015174">
    <property type="protein sequence ID" value="DAD94146.1"/>
    <property type="molecule type" value="Genomic_DNA"/>
</dbReference>
<dbReference type="GO" id="GO:0004519">
    <property type="term" value="F:endonuclease activity"/>
    <property type="evidence" value="ECO:0007669"/>
    <property type="project" value="UniProtKB-KW"/>
</dbReference>
<feature type="region of interest" description="Disordered" evidence="1">
    <location>
        <begin position="105"/>
        <end position="131"/>
    </location>
</feature>
<reference evidence="2" key="1">
    <citation type="journal article" date="2021" name="Proc. Natl. Acad. Sci. U.S.A.">
        <title>A Catalog of Tens of Thousands of Viruses from Human Metagenomes Reveals Hidden Associations with Chronic Diseases.</title>
        <authorList>
            <person name="Tisza M.J."/>
            <person name="Buck C.B."/>
        </authorList>
    </citation>
    <scope>NUCLEOTIDE SEQUENCE</scope>
    <source>
        <strain evidence="2">Cttpk5</strain>
    </source>
</reference>